<comment type="caution">
    <text evidence="1">The sequence shown here is derived from an EMBL/GenBank/DDBJ whole genome shotgun (WGS) entry which is preliminary data.</text>
</comment>
<sequence length="880" mass="96499">MSTIIVFCHLRWDFVYQRPQQLLSRLAHHFRILFVEEPVHDDGDSFMEQSRPVPNVTVLRPHTPVHAPGFHDDQIRLLQPMLASLVPPGERPIVWFYTPMALPLLQELHAGLVVYDCMDELAAFKNPPRQLLQRETALLSLADLVFAGGPSLYQAKRERHPNAHCFPSSVDVRHFERALERDRGHPLQGGIGAPRLGFYGVIDERFDAPLIGALADAHPEWQLVLVGPVMKIDPASLPQRPNIHYLGQQPYAALPGLLAGWDVCLLPFALNEATRFISPTKVLEYMAAELPIVSTGIADVARPYGHVVAIARDAGDFIAACEAALSMTPERRAAMCATMRDIVAGTSWDVTVDAMRLLLAETTPSRSTARFGGAGNAGAGAAGGGSGSGATVNPLRSQTGAQNVQTVIVGAGPTGLSAAYHLGEGALLLDKNSSVGGWCRSIHDQGFTFDHAGHIMFSNDPYVLSLYEMLLGPNLHWQNREAWVYSKQVYTRYPFQGALYGLPPKVITECIVGAVEARFGSINGAAAAAPPCAVKPVEDCCADGTVELAHGTASIVPRKRESQNFEEFIYRVWGRGIAEHFAIPYNKKLWTVPLSEMETSWLGGRVPLPDLQEIIEGALEPVARPMGPNARFGYPLSGGFQALMSGFLPHIKGKIEMNAEAAQLLPREHLLVMADGSRYRYDHLISTMPLPELIKLIGSEAPPEVRAAAAGLRHLSVRCVNLGVARDNITDKHWIYYPEDTIFHRIFVQGNASPHCNPPGGFGLTCEISYSPWKPLPLDGQALIDRCIEDCVKVTMLRPDDRIITANLVDMPYAYVVYDHARAANVALVKAWLARYDIVLAGRYSEWEYYNSDHAFIAGKKAAEAVLRQRADAAKNVGSE</sequence>
<reference evidence="1 2" key="1">
    <citation type="submission" date="2019-10" db="EMBL/GenBank/DDBJ databases">
        <title>Taxonomy of Antarctic Massilia spp.: description of Massilia rubra sp. nov., Massilia aquatica sp. nov., Massilia mucilaginosa sp. nov., Massilia frigida sp. nov. isolated from streams, lakes and regoliths.</title>
        <authorList>
            <person name="Holochova P."/>
            <person name="Sedlacek I."/>
            <person name="Kralova S."/>
            <person name="Maslanova I."/>
            <person name="Busse H.-J."/>
            <person name="Stankova E."/>
            <person name="Vrbovska V."/>
            <person name="Kovarovic V."/>
            <person name="Bartak M."/>
            <person name="Svec P."/>
            <person name="Pantucek R."/>
        </authorList>
    </citation>
    <scope>NUCLEOTIDE SEQUENCE [LARGE SCALE GENOMIC DNA]</scope>
    <source>
        <strain evidence="1 2">CCM 8733</strain>
    </source>
</reference>
<dbReference type="PANTHER" id="PTHR21197:SF0">
    <property type="entry name" value="UDP-GALACTOPYRANOSE MUTASE"/>
    <property type="match status" value="1"/>
</dbReference>
<dbReference type="Pfam" id="PF13692">
    <property type="entry name" value="Glyco_trans_1_4"/>
    <property type="match status" value="1"/>
</dbReference>
<evidence type="ECO:0000313" key="1">
    <source>
        <dbReference type="EMBL" id="NHZ91243.1"/>
    </source>
</evidence>
<organism evidence="1 2">
    <name type="scientific">Massilia mucilaginosa</name>
    <dbReference type="NCBI Taxonomy" id="2609282"/>
    <lineage>
        <taxon>Bacteria</taxon>
        <taxon>Pseudomonadati</taxon>
        <taxon>Pseudomonadota</taxon>
        <taxon>Betaproteobacteria</taxon>
        <taxon>Burkholderiales</taxon>
        <taxon>Oxalobacteraceae</taxon>
        <taxon>Telluria group</taxon>
        <taxon>Massilia</taxon>
    </lineage>
</organism>
<dbReference type="EMBL" id="WHJH01000026">
    <property type="protein sequence ID" value="NHZ91243.1"/>
    <property type="molecule type" value="Genomic_DNA"/>
</dbReference>
<keyword evidence="2" id="KW-1185">Reference proteome</keyword>
<dbReference type="Gene3D" id="3.40.50.2000">
    <property type="entry name" value="Glycogen Phosphorylase B"/>
    <property type="match status" value="1"/>
</dbReference>
<dbReference type="SUPFAM" id="SSF51905">
    <property type="entry name" value="FAD/NAD(P)-binding domain"/>
    <property type="match status" value="1"/>
</dbReference>
<dbReference type="PANTHER" id="PTHR21197">
    <property type="entry name" value="UDP-GALACTOPYRANOSE MUTASE"/>
    <property type="match status" value="1"/>
</dbReference>
<protein>
    <submittedName>
        <fullName evidence="1">NAD(P)-binding protein</fullName>
    </submittedName>
</protein>
<proteinExistence type="predicted"/>
<evidence type="ECO:0000313" key="2">
    <source>
        <dbReference type="Proteomes" id="UP000609726"/>
    </source>
</evidence>
<name>A0ABX0NWU0_9BURK</name>
<dbReference type="RefSeq" id="WP_166878975.1">
    <property type="nucleotide sequence ID" value="NZ_WHJH01000026.1"/>
</dbReference>
<dbReference type="InterPro" id="IPR036188">
    <property type="entry name" value="FAD/NAD-bd_sf"/>
</dbReference>
<accession>A0ABX0NWU0</accession>
<gene>
    <name evidence="1" type="ORF">F2P45_19810</name>
</gene>
<dbReference type="Gene3D" id="3.50.50.60">
    <property type="entry name" value="FAD/NAD(P)-binding domain"/>
    <property type="match status" value="1"/>
</dbReference>
<dbReference type="SUPFAM" id="SSF53756">
    <property type="entry name" value="UDP-Glycosyltransferase/glycogen phosphorylase"/>
    <property type="match status" value="1"/>
</dbReference>
<dbReference type="Pfam" id="PF13450">
    <property type="entry name" value="NAD_binding_8"/>
    <property type="match status" value="1"/>
</dbReference>
<dbReference type="Proteomes" id="UP000609726">
    <property type="component" value="Unassembled WGS sequence"/>
</dbReference>